<evidence type="ECO:0000256" key="6">
    <source>
        <dbReference type="ARBA" id="ARBA00022989"/>
    </source>
</evidence>
<dbReference type="InterPro" id="IPR006043">
    <property type="entry name" value="NCS2"/>
</dbReference>
<keyword evidence="6 8" id="KW-1133">Transmembrane helix</keyword>
<dbReference type="NCBIfam" id="TIGR00801">
    <property type="entry name" value="ncs2"/>
    <property type="match status" value="1"/>
</dbReference>
<gene>
    <name evidence="9" type="ORF">JGB26_13620</name>
</gene>
<proteinExistence type="inferred from homology"/>
<sequence length="469" mass="47864">MSSAPPPTGRPADAQAGAPEVHPVDEILPPGRMLVASLQHVASMYAGAVSVPLVVAVAAKMSPGDTAVLMGGSLLMAGIATLLQTLGIGTFIGSRLPFVNGVSFAGVGVMLTVIATQGGVEAGMPVVFGAIIVSSVFGFLVSSYFSRLVRFFPPVVTGSVITLIGVSLIPVAYDWIVDDSATGTPEPRSIGLAGATVLAMLLLQRFTRGFLKQVSMLFAMVFGTLLAIPMGLADFSKLDGADPVGIPSPLHFGAPEFNIPAIISMCVVMLVILTESTADMIALGKIVEKDVDEQTIARGLRADALGSALSPLFNAFHASAFAQNIGLVVISKVRSRFVVALSGAILVLIGLSPAAAALISVVPMPVLAAVSLFLFGSIAVSGMQTLLQADLHRGDNALIVVVTLGAGLAPALSDGFYDAFPDWAQIVLGSGISTGCVLAVSLNLVFNHLGSEGSPAAESPAAEAPATTH</sequence>
<feature type="transmembrane region" description="Helical" evidence="8">
    <location>
        <begin position="98"/>
        <end position="116"/>
    </location>
</feature>
<dbReference type="NCBIfam" id="TIGR03173">
    <property type="entry name" value="pbuX"/>
    <property type="match status" value="1"/>
</dbReference>
<feature type="transmembrane region" description="Helical" evidence="8">
    <location>
        <begin position="42"/>
        <end position="61"/>
    </location>
</feature>
<organism evidence="9 10">
    <name type="scientific">Streptomyces flavofungini</name>
    <dbReference type="NCBI Taxonomy" id="68200"/>
    <lineage>
        <taxon>Bacteria</taxon>
        <taxon>Bacillati</taxon>
        <taxon>Actinomycetota</taxon>
        <taxon>Actinomycetes</taxon>
        <taxon>Kitasatosporales</taxon>
        <taxon>Streptomycetaceae</taxon>
        <taxon>Streptomyces</taxon>
    </lineage>
</organism>
<feature type="transmembrane region" description="Helical" evidence="8">
    <location>
        <begin position="122"/>
        <end position="141"/>
    </location>
</feature>
<evidence type="ECO:0000256" key="3">
    <source>
        <dbReference type="ARBA" id="ARBA00022448"/>
    </source>
</evidence>
<feature type="transmembrane region" description="Helical" evidence="8">
    <location>
        <begin position="398"/>
        <end position="417"/>
    </location>
</feature>
<keyword evidence="7 8" id="KW-0472">Membrane</keyword>
<feature type="transmembrane region" description="Helical" evidence="8">
    <location>
        <begin position="252"/>
        <end position="273"/>
    </location>
</feature>
<feature type="transmembrane region" description="Helical" evidence="8">
    <location>
        <begin position="189"/>
        <end position="207"/>
    </location>
</feature>
<evidence type="ECO:0000256" key="7">
    <source>
        <dbReference type="ARBA" id="ARBA00023136"/>
    </source>
</evidence>
<accession>A0ABS0X4K7</accession>
<dbReference type="InterPro" id="IPR017588">
    <property type="entry name" value="UacT-like"/>
</dbReference>
<feature type="transmembrane region" description="Helical" evidence="8">
    <location>
        <begin position="148"/>
        <end position="169"/>
    </location>
</feature>
<evidence type="ECO:0000256" key="5">
    <source>
        <dbReference type="ARBA" id="ARBA00022692"/>
    </source>
</evidence>
<dbReference type="InterPro" id="IPR006042">
    <property type="entry name" value="Xan_ur_permease"/>
</dbReference>
<feature type="transmembrane region" description="Helical" evidence="8">
    <location>
        <begin position="67"/>
        <end position="86"/>
    </location>
</feature>
<dbReference type="Proteomes" id="UP000634780">
    <property type="component" value="Unassembled WGS sequence"/>
</dbReference>
<comment type="subcellular location">
    <subcellularLocation>
        <location evidence="1">Cell membrane</location>
        <topology evidence="1">Multi-pass membrane protein</topology>
    </subcellularLocation>
</comment>
<keyword evidence="5 8" id="KW-0812">Transmembrane</keyword>
<evidence type="ECO:0000256" key="8">
    <source>
        <dbReference type="SAM" id="Phobius"/>
    </source>
</evidence>
<feature type="transmembrane region" description="Helical" evidence="8">
    <location>
        <begin position="214"/>
        <end position="232"/>
    </location>
</feature>
<keyword evidence="4" id="KW-1003">Cell membrane</keyword>
<keyword evidence="3" id="KW-0813">Transport</keyword>
<feature type="transmembrane region" description="Helical" evidence="8">
    <location>
        <begin position="337"/>
        <end position="360"/>
    </location>
</feature>
<dbReference type="PANTHER" id="PTHR42810:SF4">
    <property type="entry name" value="URIC ACID TRANSPORTER UACT"/>
    <property type="match status" value="1"/>
</dbReference>
<evidence type="ECO:0000256" key="1">
    <source>
        <dbReference type="ARBA" id="ARBA00004651"/>
    </source>
</evidence>
<feature type="transmembrane region" description="Helical" evidence="8">
    <location>
        <begin position="366"/>
        <end position="386"/>
    </location>
</feature>
<evidence type="ECO:0000313" key="10">
    <source>
        <dbReference type="Proteomes" id="UP000634780"/>
    </source>
</evidence>
<dbReference type="RefSeq" id="WP_190115617.1">
    <property type="nucleotide sequence ID" value="NZ_BMVR01000004.1"/>
</dbReference>
<comment type="caution">
    <text evidence="9">The sequence shown here is derived from an EMBL/GenBank/DDBJ whole genome shotgun (WGS) entry which is preliminary data.</text>
</comment>
<dbReference type="Pfam" id="PF00860">
    <property type="entry name" value="Xan_ur_permease"/>
    <property type="match status" value="1"/>
</dbReference>
<name>A0ABS0X4K7_9ACTN</name>
<keyword evidence="10" id="KW-1185">Reference proteome</keyword>
<feature type="transmembrane region" description="Helical" evidence="8">
    <location>
        <begin position="423"/>
        <end position="446"/>
    </location>
</feature>
<reference evidence="9 10" key="1">
    <citation type="submission" date="2020-12" db="EMBL/GenBank/DDBJ databases">
        <title>Streptomyces typhae sp. nov., a novel endophytic actinomycete isolated from the root of cattail pollen (Typha angustifolia L.).</title>
        <authorList>
            <person name="Peng C."/>
            <person name="Liu C."/>
        </authorList>
    </citation>
    <scope>NUCLEOTIDE SEQUENCE [LARGE SCALE GENOMIC DNA]</scope>
    <source>
        <strain evidence="9 10">JCM 4753</strain>
    </source>
</reference>
<evidence type="ECO:0000313" key="9">
    <source>
        <dbReference type="EMBL" id="MBJ3808137.1"/>
    </source>
</evidence>
<dbReference type="PANTHER" id="PTHR42810">
    <property type="entry name" value="PURINE PERMEASE C1399.01C-RELATED"/>
    <property type="match status" value="1"/>
</dbReference>
<evidence type="ECO:0000256" key="2">
    <source>
        <dbReference type="ARBA" id="ARBA00008821"/>
    </source>
</evidence>
<evidence type="ECO:0000256" key="4">
    <source>
        <dbReference type="ARBA" id="ARBA00022475"/>
    </source>
</evidence>
<protein>
    <submittedName>
        <fullName evidence="9">Purine permease</fullName>
    </submittedName>
</protein>
<dbReference type="NCBIfam" id="NF037981">
    <property type="entry name" value="NCS2_1"/>
    <property type="match status" value="1"/>
</dbReference>
<dbReference type="EMBL" id="JAEKOZ010000007">
    <property type="protein sequence ID" value="MBJ3808137.1"/>
    <property type="molecule type" value="Genomic_DNA"/>
</dbReference>
<comment type="similarity">
    <text evidence="2">Belongs to the nucleobase:cation symporter-2 (NCS2) (TC 2.A.40) family.</text>
</comment>